<evidence type="ECO:0000259" key="8">
    <source>
        <dbReference type="PROSITE" id="PS51459"/>
    </source>
</evidence>
<comment type="caution">
    <text evidence="9">The sequence shown here is derived from an EMBL/GenBank/DDBJ whole genome shotgun (WGS) entry which is preliminary data.</text>
</comment>
<keyword evidence="4" id="KW-0067">ATP-binding</keyword>
<dbReference type="Proteomes" id="UP001206331">
    <property type="component" value="Unassembled WGS sequence"/>
</dbReference>
<accession>A0ABT1WW37</accession>
<evidence type="ECO:0000256" key="4">
    <source>
        <dbReference type="ARBA" id="ARBA00022840"/>
    </source>
</evidence>
<comment type="catalytic activity">
    <reaction evidence="7">
        <text>L-tyrosyl-[protein] + ATP = O-(5'-adenylyl)-L-tyrosyl-[protein] + diphosphate</text>
        <dbReference type="Rhea" id="RHEA:54288"/>
        <dbReference type="Rhea" id="RHEA-COMP:10136"/>
        <dbReference type="Rhea" id="RHEA-COMP:13846"/>
        <dbReference type="ChEBI" id="CHEBI:30616"/>
        <dbReference type="ChEBI" id="CHEBI:33019"/>
        <dbReference type="ChEBI" id="CHEBI:46858"/>
        <dbReference type="ChEBI" id="CHEBI:83624"/>
        <dbReference type="EC" id="2.7.7.108"/>
    </reaction>
</comment>
<keyword evidence="1" id="KW-0808">Transferase</keyword>
<dbReference type="PANTHER" id="PTHR39560">
    <property type="entry name" value="PROTEIN ADENYLYLTRANSFERASE FIC-RELATED"/>
    <property type="match status" value="1"/>
</dbReference>
<keyword evidence="10" id="KW-1185">Reference proteome</keyword>
<dbReference type="PANTHER" id="PTHR39560:SF1">
    <property type="entry name" value="PROTEIN ADENYLYLTRANSFERASE FIC-RELATED"/>
    <property type="match status" value="1"/>
</dbReference>
<evidence type="ECO:0000256" key="7">
    <source>
        <dbReference type="ARBA" id="ARBA00048696"/>
    </source>
</evidence>
<evidence type="ECO:0000256" key="3">
    <source>
        <dbReference type="ARBA" id="ARBA00022741"/>
    </source>
</evidence>
<dbReference type="SUPFAM" id="SSF140931">
    <property type="entry name" value="Fic-like"/>
    <property type="match status" value="1"/>
</dbReference>
<feature type="domain" description="Fido" evidence="8">
    <location>
        <begin position="52"/>
        <end position="189"/>
    </location>
</feature>
<evidence type="ECO:0000256" key="5">
    <source>
        <dbReference type="ARBA" id="ARBA00034531"/>
    </source>
</evidence>
<dbReference type="Gene3D" id="1.10.3290.10">
    <property type="entry name" value="Fido-like domain"/>
    <property type="match status" value="1"/>
</dbReference>
<dbReference type="GeneID" id="34291719"/>
<gene>
    <name evidence="9" type="ORF">LZL92_10110</name>
</gene>
<evidence type="ECO:0000256" key="1">
    <source>
        <dbReference type="ARBA" id="ARBA00022679"/>
    </source>
</evidence>
<evidence type="ECO:0000313" key="10">
    <source>
        <dbReference type="Proteomes" id="UP001206331"/>
    </source>
</evidence>
<comment type="catalytic activity">
    <reaction evidence="6">
        <text>L-threonyl-[protein] + ATP = 3-O-(5'-adenylyl)-L-threonyl-[protein] + diphosphate</text>
        <dbReference type="Rhea" id="RHEA:54292"/>
        <dbReference type="Rhea" id="RHEA-COMP:11060"/>
        <dbReference type="Rhea" id="RHEA-COMP:13847"/>
        <dbReference type="ChEBI" id="CHEBI:30013"/>
        <dbReference type="ChEBI" id="CHEBI:30616"/>
        <dbReference type="ChEBI" id="CHEBI:33019"/>
        <dbReference type="ChEBI" id="CHEBI:138113"/>
        <dbReference type="EC" id="2.7.7.108"/>
    </reaction>
</comment>
<dbReference type="PROSITE" id="PS51459">
    <property type="entry name" value="FIDO"/>
    <property type="match status" value="1"/>
</dbReference>
<sequence>MKYAESDRYTDKNGVLFNKLNAKTEQELEEKESRIVALQSIKLRLLPVEGNFDLAHLQEIHRRLFNDIYEWAGEIRGVGITKGKTVFASPHRIQPEFAKLHKRYQNEAFLLLSKLEVANKLAYYLGEINILHPFREGNGRVQREFIIQLAQKFGYRLHFNGVSQQEMILASEKSALYCDNSLLEKIILARLEPNK</sequence>
<dbReference type="InterPro" id="IPR003812">
    <property type="entry name" value="Fido"/>
</dbReference>
<evidence type="ECO:0000256" key="6">
    <source>
        <dbReference type="ARBA" id="ARBA00047939"/>
    </source>
</evidence>
<evidence type="ECO:0000256" key="2">
    <source>
        <dbReference type="ARBA" id="ARBA00022695"/>
    </source>
</evidence>
<evidence type="ECO:0000313" key="9">
    <source>
        <dbReference type="EMBL" id="MCQ9630632.1"/>
    </source>
</evidence>
<dbReference type="InterPro" id="IPR036597">
    <property type="entry name" value="Fido-like_dom_sf"/>
</dbReference>
<proteinExistence type="predicted"/>
<name>A0ABT1WW37_ACTSU</name>
<dbReference type="Pfam" id="PF02661">
    <property type="entry name" value="Fic"/>
    <property type="match status" value="1"/>
</dbReference>
<keyword evidence="2" id="KW-0548">Nucleotidyltransferase</keyword>
<dbReference type="EMBL" id="JAJUPA010000012">
    <property type="protein sequence ID" value="MCQ9630632.1"/>
    <property type="molecule type" value="Genomic_DNA"/>
</dbReference>
<keyword evidence="3" id="KW-0547">Nucleotide-binding</keyword>
<dbReference type="EC" id="2.7.7.108" evidence="5"/>
<dbReference type="RefSeq" id="WP_015674535.1">
    <property type="nucleotide sequence ID" value="NZ_CP090556.1"/>
</dbReference>
<organism evidence="9 10">
    <name type="scientific">Actinobacillus suis</name>
    <dbReference type="NCBI Taxonomy" id="716"/>
    <lineage>
        <taxon>Bacteria</taxon>
        <taxon>Pseudomonadati</taxon>
        <taxon>Pseudomonadota</taxon>
        <taxon>Gammaproteobacteria</taxon>
        <taxon>Pasteurellales</taxon>
        <taxon>Pasteurellaceae</taxon>
        <taxon>Actinobacillus</taxon>
    </lineage>
</organism>
<reference evidence="9 10" key="1">
    <citation type="submission" date="2021-12" db="EMBL/GenBank/DDBJ databases">
        <title>Identification and characterization of A. suis stains in western Canada.</title>
        <authorList>
            <person name="Kulathunga D.G.R.S."/>
            <person name="De Oliveira Costa M."/>
        </authorList>
    </citation>
    <scope>NUCLEOTIDE SEQUENCE [LARGE SCALE GENOMIC DNA]</scope>
    <source>
        <strain evidence="9 10">18_292</strain>
    </source>
</reference>
<protein>
    <recommendedName>
        <fullName evidence="5">protein adenylyltransferase</fullName>
        <ecNumber evidence="5">2.7.7.108</ecNumber>
    </recommendedName>
</protein>